<evidence type="ECO:0000313" key="6">
    <source>
        <dbReference type="EMBL" id="QUS34793.1"/>
    </source>
</evidence>
<dbReference type="InterPro" id="IPR002048">
    <property type="entry name" value="EF_hand_dom"/>
</dbReference>
<dbReference type="PROSITE" id="PS00018">
    <property type="entry name" value="EF_HAND_1"/>
    <property type="match status" value="3"/>
</dbReference>
<keyword evidence="2" id="KW-0677">Repeat</keyword>
<dbReference type="InterPro" id="IPR018247">
    <property type="entry name" value="EF_Hand_1_Ca_BS"/>
</dbReference>
<sequence>MTKFLTALTAAAVSVACLSTAFAEPGPGKGHEGMDRQPPMPAFEDLDTNGDGMLSTDELTAARAERVQTLDADGDGKLSADELAQAEIDRATKMAERHAQMMVERMDADGDGLLSAAELATPPARPSDRMLDRLDANDDGSISQDEFDAARDGMRDRHPPQHDGKRGDHPGGKPPQERQAD</sequence>
<name>A0A8J8MR73_9RHOB</name>
<feature type="region of interest" description="Disordered" evidence="3">
    <location>
        <begin position="120"/>
        <end position="181"/>
    </location>
</feature>
<evidence type="ECO:0000259" key="5">
    <source>
        <dbReference type="PROSITE" id="PS50222"/>
    </source>
</evidence>
<dbReference type="InterPro" id="IPR011992">
    <property type="entry name" value="EF-hand-dom_pair"/>
</dbReference>
<dbReference type="Pfam" id="PF13499">
    <property type="entry name" value="EF-hand_7"/>
    <property type="match status" value="1"/>
</dbReference>
<dbReference type="RefSeq" id="WP_211784041.1">
    <property type="nucleotide sequence ID" value="NZ_CP047289.1"/>
</dbReference>
<reference evidence="6" key="1">
    <citation type="submission" date="2020-01" db="EMBL/GenBank/DDBJ databases">
        <authorList>
            <person name="Yang Y."/>
            <person name="Kwon Y.M."/>
        </authorList>
    </citation>
    <scope>NUCLEOTIDE SEQUENCE</scope>
    <source>
        <strain evidence="6">PG104</strain>
    </source>
</reference>
<organism evidence="6 7">
    <name type="scientific">Falsirhodobacter algicola</name>
    <dbReference type="NCBI Taxonomy" id="2692330"/>
    <lineage>
        <taxon>Bacteria</taxon>
        <taxon>Pseudomonadati</taxon>
        <taxon>Pseudomonadota</taxon>
        <taxon>Alphaproteobacteria</taxon>
        <taxon>Rhodobacterales</taxon>
        <taxon>Paracoccaceae</taxon>
        <taxon>Falsirhodobacter</taxon>
    </lineage>
</organism>
<dbReference type="PANTHER" id="PTHR10827">
    <property type="entry name" value="RETICULOCALBIN"/>
    <property type="match status" value="1"/>
</dbReference>
<feature type="chain" id="PRO_5035172149" evidence="4">
    <location>
        <begin position="24"/>
        <end position="181"/>
    </location>
</feature>
<dbReference type="EMBL" id="CP047289">
    <property type="protein sequence ID" value="QUS34793.1"/>
    <property type="molecule type" value="Genomic_DNA"/>
</dbReference>
<proteinExistence type="predicted"/>
<dbReference type="PROSITE" id="PS51257">
    <property type="entry name" value="PROKAR_LIPOPROTEIN"/>
    <property type="match status" value="1"/>
</dbReference>
<protein>
    <submittedName>
        <fullName evidence="6">Calcium-binding protein</fullName>
    </submittedName>
</protein>
<dbReference type="Proteomes" id="UP000679284">
    <property type="component" value="Chromosome"/>
</dbReference>
<gene>
    <name evidence="6" type="ORF">GR316_00025</name>
</gene>
<dbReference type="PANTHER" id="PTHR10827:SF98">
    <property type="entry name" value="45 KDA CALCIUM-BINDING PROTEIN"/>
    <property type="match status" value="1"/>
</dbReference>
<dbReference type="GO" id="GO:0005509">
    <property type="term" value="F:calcium ion binding"/>
    <property type="evidence" value="ECO:0007669"/>
    <property type="project" value="InterPro"/>
</dbReference>
<evidence type="ECO:0000256" key="4">
    <source>
        <dbReference type="SAM" id="SignalP"/>
    </source>
</evidence>
<dbReference type="KEGG" id="fap:GR316_00025"/>
<evidence type="ECO:0000256" key="2">
    <source>
        <dbReference type="ARBA" id="ARBA00022737"/>
    </source>
</evidence>
<evidence type="ECO:0000256" key="3">
    <source>
        <dbReference type="SAM" id="MobiDB-lite"/>
    </source>
</evidence>
<keyword evidence="4" id="KW-0732">Signal</keyword>
<feature type="signal peptide" evidence="4">
    <location>
        <begin position="1"/>
        <end position="23"/>
    </location>
</feature>
<feature type="compositionally biased region" description="Basic and acidic residues" evidence="3">
    <location>
        <begin position="148"/>
        <end position="181"/>
    </location>
</feature>
<dbReference type="PROSITE" id="PS50222">
    <property type="entry name" value="EF_HAND_2"/>
    <property type="match status" value="1"/>
</dbReference>
<accession>A0A8J8MR73</accession>
<feature type="domain" description="EF-hand" evidence="5">
    <location>
        <begin position="42"/>
        <end position="69"/>
    </location>
</feature>
<dbReference type="Gene3D" id="1.10.238.10">
    <property type="entry name" value="EF-hand"/>
    <property type="match status" value="2"/>
</dbReference>
<keyword evidence="1" id="KW-0479">Metal-binding</keyword>
<dbReference type="AlphaFoldDB" id="A0A8J8MR73"/>
<dbReference type="Pfam" id="PF13202">
    <property type="entry name" value="EF-hand_5"/>
    <property type="match status" value="2"/>
</dbReference>
<evidence type="ECO:0000256" key="1">
    <source>
        <dbReference type="ARBA" id="ARBA00022723"/>
    </source>
</evidence>
<keyword evidence="7" id="KW-1185">Reference proteome</keyword>
<feature type="compositionally biased region" description="Basic and acidic residues" evidence="3">
    <location>
        <begin position="126"/>
        <end position="136"/>
    </location>
</feature>
<evidence type="ECO:0000313" key="7">
    <source>
        <dbReference type="Proteomes" id="UP000679284"/>
    </source>
</evidence>
<dbReference type="SUPFAM" id="SSF47473">
    <property type="entry name" value="EF-hand"/>
    <property type="match status" value="1"/>
</dbReference>